<dbReference type="Proteomes" id="UP000000333">
    <property type="component" value="Chromosome"/>
</dbReference>
<dbReference type="OrthoDB" id="9793516at2"/>
<dbReference type="SUPFAM" id="SSF89957">
    <property type="entry name" value="MTH1187/YkoF-like"/>
    <property type="match status" value="1"/>
</dbReference>
<dbReference type="KEGG" id="ols:Olsu_0676"/>
<dbReference type="InterPro" id="IPR051614">
    <property type="entry name" value="UPF0045_domain"/>
</dbReference>
<gene>
    <name evidence="3" type="ordered locus">Olsu_0676</name>
</gene>
<dbReference type="STRING" id="633147.Olsu_0676"/>
<dbReference type="Pfam" id="PF01910">
    <property type="entry name" value="Thiamine_BP"/>
    <property type="match status" value="1"/>
</dbReference>
<name>E1QZH6_OLSUV</name>
<dbReference type="AlphaFoldDB" id="E1QZH6"/>
<evidence type="ECO:0000259" key="2">
    <source>
        <dbReference type="Pfam" id="PF01910"/>
    </source>
</evidence>
<dbReference type="GeneID" id="78512095"/>
<evidence type="ECO:0000313" key="3">
    <source>
        <dbReference type="EMBL" id="ADK67790.1"/>
    </source>
</evidence>
<dbReference type="Gene3D" id="3.30.70.930">
    <property type="match status" value="1"/>
</dbReference>
<reference evidence="3 4" key="1">
    <citation type="journal article" date="2010" name="Stand. Genomic Sci.">
        <title>Complete genome sequence of Olsenella uli type strain (VPI D76D-27C).</title>
        <authorList>
            <person name="Goker M."/>
            <person name="Held B."/>
            <person name="Lucas S."/>
            <person name="Nolan M."/>
            <person name="Yasawong M."/>
            <person name="Glavina Del Rio T."/>
            <person name="Tice H."/>
            <person name="Cheng J.F."/>
            <person name="Bruce D."/>
            <person name="Detter J.C."/>
            <person name="Tapia R."/>
            <person name="Han C."/>
            <person name="Goodwin L."/>
            <person name="Pitluck S."/>
            <person name="Liolios K."/>
            <person name="Ivanova N."/>
            <person name="Mavromatis K."/>
            <person name="Mikhailova N."/>
            <person name="Pati A."/>
            <person name="Chen A."/>
            <person name="Palaniappan K."/>
            <person name="Land M."/>
            <person name="Hauser L."/>
            <person name="Chang Y.J."/>
            <person name="Jeffries C.D."/>
            <person name="Rohde M."/>
            <person name="Sikorski J."/>
            <person name="Pukall R."/>
            <person name="Woyke T."/>
            <person name="Bristow J."/>
            <person name="Eisen J.A."/>
            <person name="Markowitz V."/>
            <person name="Hugenholtz P."/>
            <person name="Kyrpides N.C."/>
            <person name="Klenk H.P."/>
            <person name="Lapidus A."/>
        </authorList>
    </citation>
    <scope>NUCLEOTIDE SEQUENCE [LARGE SCALE GENOMIC DNA]</scope>
    <source>
        <strain evidence="4">ATCC 49627 / DSM 7084 / CIP 109912 / JCM 12494 / NCIMB 702895 / VPI D76D-27C</strain>
    </source>
</reference>
<dbReference type="RefSeq" id="WP_013251542.1">
    <property type="nucleotide sequence ID" value="NC_014363.1"/>
</dbReference>
<keyword evidence="4" id="KW-1185">Reference proteome</keyword>
<evidence type="ECO:0000313" key="4">
    <source>
        <dbReference type="Proteomes" id="UP000000333"/>
    </source>
</evidence>
<dbReference type="InterPro" id="IPR029756">
    <property type="entry name" value="MTH1187/YkoF-like"/>
</dbReference>
<dbReference type="HOGENOM" id="CLU_137479_2_0_11"/>
<proteinExistence type="inferred from homology"/>
<dbReference type="eggNOG" id="COG0011">
    <property type="taxonomic scope" value="Bacteria"/>
</dbReference>
<comment type="similarity">
    <text evidence="1">Belongs to the UPF0045 family.</text>
</comment>
<protein>
    <recommendedName>
        <fullName evidence="2">Thiamine-binding protein domain-containing protein</fullName>
    </recommendedName>
</protein>
<accession>E1QZH6</accession>
<sequence length="113" mass="12100">MNCSVAIQYLPMDAGSDEEVCRIVDEVIAAIDASGLDYYVGPFETAVEGDLNACMDLVKRCVEVGASAGCAESASYVKISYRPDGDVMTTERKIGKYHQADSEFATSSREAVA</sequence>
<dbReference type="GO" id="GO:0005829">
    <property type="term" value="C:cytosol"/>
    <property type="evidence" value="ECO:0007669"/>
    <property type="project" value="TreeGrafter"/>
</dbReference>
<feature type="domain" description="Thiamine-binding protein" evidence="2">
    <location>
        <begin position="5"/>
        <end position="97"/>
    </location>
</feature>
<dbReference type="PANTHER" id="PTHR33777">
    <property type="entry name" value="UPF0045 PROTEIN ECM15"/>
    <property type="match status" value="1"/>
</dbReference>
<organism evidence="3 4">
    <name type="scientific">Olsenella uli (strain ATCC 49627 / DSM 7084 / CCUG 31166 / CIP 109912 / JCM 12494 / LMG 11480 / NCIMB 702895 / VPI D76D-27C)</name>
    <name type="common">Lactobacillus uli</name>
    <dbReference type="NCBI Taxonomy" id="633147"/>
    <lineage>
        <taxon>Bacteria</taxon>
        <taxon>Bacillati</taxon>
        <taxon>Actinomycetota</taxon>
        <taxon>Coriobacteriia</taxon>
        <taxon>Coriobacteriales</taxon>
        <taxon>Atopobiaceae</taxon>
        <taxon>Olsenella</taxon>
    </lineage>
</organism>
<dbReference type="PANTHER" id="PTHR33777:SF1">
    <property type="entry name" value="UPF0045 PROTEIN ECM15"/>
    <property type="match status" value="1"/>
</dbReference>
<dbReference type="EMBL" id="CP002106">
    <property type="protein sequence ID" value="ADK67790.1"/>
    <property type="molecule type" value="Genomic_DNA"/>
</dbReference>
<evidence type="ECO:0000256" key="1">
    <source>
        <dbReference type="ARBA" id="ARBA00010272"/>
    </source>
</evidence>
<dbReference type="PATRIC" id="fig|633147.7.peg.873"/>
<dbReference type="InterPro" id="IPR002767">
    <property type="entry name" value="Thiamine_BP"/>
</dbReference>